<gene>
    <name evidence="4" type="ORF">EWU20_10215</name>
</gene>
<keyword evidence="2" id="KW-0472">Membrane</keyword>
<sequence length="333" mass="37218">MAYLRLYYLDYFLWPMACFGFGELMPILTQQRKMMKNTRNISLVLLGLCFFQCSTDKKETPTDSATVGEITLGVDESFEPLMKAEKTAFEEQYKYAKIKYKFSPENEIIADMLNDKIRGVVVTRDLTAKEKEIFTRKSVTYRSFNIAADGIALLANKSNSDTLLTLADLKDLMVGTSSKYTLVVDKANSSNLKFLVDKLKIASSENLHVVAAGSNLEVINQVKKDPRAIGVVGSNWISDGDNPTSLGFIRSVNVVSVAEAKGMPYTQPFGYNLALKKYPLRREIKYILKEAHQGLGTGFLNYVSGDLGQLIVLKAGLIPLTRPITIRTYQINQ</sequence>
<keyword evidence="1" id="KW-0732">Signal</keyword>
<dbReference type="PANTHER" id="PTHR30570">
    <property type="entry name" value="PERIPLASMIC PHOSPHATE BINDING COMPONENT OF PHOSPHATE ABC TRANSPORTER"/>
    <property type="match status" value="1"/>
</dbReference>
<dbReference type="AlphaFoldDB" id="A0A4Q9BAB1"/>
<dbReference type="EMBL" id="SEWY01000004">
    <property type="protein sequence ID" value="TBH72184.1"/>
    <property type="molecule type" value="Genomic_DNA"/>
</dbReference>
<dbReference type="Gene3D" id="3.40.190.10">
    <property type="entry name" value="Periplasmic binding protein-like II"/>
    <property type="match status" value="4"/>
</dbReference>
<organism evidence="4 5">
    <name type="scientific">Aquirufa antheringensis</name>
    <dbReference type="NCBI Taxonomy" id="2516559"/>
    <lineage>
        <taxon>Bacteria</taxon>
        <taxon>Pseudomonadati</taxon>
        <taxon>Bacteroidota</taxon>
        <taxon>Cytophagia</taxon>
        <taxon>Cytophagales</taxon>
        <taxon>Flectobacillaceae</taxon>
        <taxon>Aquirufa</taxon>
    </lineage>
</organism>
<dbReference type="PANTHER" id="PTHR30570:SF1">
    <property type="entry name" value="PHOSPHATE-BINDING PROTEIN PSTS"/>
    <property type="match status" value="1"/>
</dbReference>
<dbReference type="InterPro" id="IPR050811">
    <property type="entry name" value="Phosphate_ABC_transporter"/>
</dbReference>
<accession>A0A4Q9BAB1</accession>
<proteinExistence type="predicted"/>
<evidence type="ECO:0000256" key="1">
    <source>
        <dbReference type="ARBA" id="ARBA00022729"/>
    </source>
</evidence>
<keyword evidence="5" id="KW-1185">Reference proteome</keyword>
<comment type="caution">
    <text evidence="4">The sequence shown here is derived from an EMBL/GenBank/DDBJ whole genome shotgun (WGS) entry which is preliminary data.</text>
</comment>
<reference evidence="4 5" key="1">
    <citation type="submission" date="2019-02" db="EMBL/GenBank/DDBJ databases">
        <title>Genome of a new Bacteroidetes strain.</title>
        <authorList>
            <person name="Pitt A."/>
        </authorList>
    </citation>
    <scope>NUCLEOTIDE SEQUENCE [LARGE SCALE GENOMIC DNA]</scope>
    <source>
        <strain evidence="4 5">103A-SOEBACH</strain>
    </source>
</reference>
<name>A0A4Q9BAB1_9BACT</name>
<protein>
    <recommendedName>
        <fullName evidence="3">PBP domain-containing protein</fullName>
    </recommendedName>
</protein>
<evidence type="ECO:0000313" key="5">
    <source>
        <dbReference type="Proteomes" id="UP000293583"/>
    </source>
</evidence>
<evidence type="ECO:0000313" key="4">
    <source>
        <dbReference type="EMBL" id="TBH72184.1"/>
    </source>
</evidence>
<keyword evidence="2" id="KW-0812">Transmembrane</keyword>
<dbReference type="InterPro" id="IPR024370">
    <property type="entry name" value="PBP_domain"/>
</dbReference>
<dbReference type="SUPFAM" id="SSF53850">
    <property type="entry name" value="Periplasmic binding protein-like II"/>
    <property type="match status" value="1"/>
</dbReference>
<evidence type="ECO:0000256" key="2">
    <source>
        <dbReference type="SAM" id="Phobius"/>
    </source>
</evidence>
<evidence type="ECO:0000259" key="3">
    <source>
        <dbReference type="Pfam" id="PF12849"/>
    </source>
</evidence>
<keyword evidence="2" id="KW-1133">Transmembrane helix</keyword>
<feature type="transmembrane region" description="Helical" evidence="2">
    <location>
        <begin position="12"/>
        <end position="29"/>
    </location>
</feature>
<feature type="domain" description="PBP" evidence="3">
    <location>
        <begin position="61"/>
        <end position="303"/>
    </location>
</feature>
<dbReference type="Proteomes" id="UP000293583">
    <property type="component" value="Unassembled WGS sequence"/>
</dbReference>
<dbReference type="Pfam" id="PF12849">
    <property type="entry name" value="PBP_like_2"/>
    <property type="match status" value="1"/>
</dbReference>